<comment type="caution">
    <text evidence="1">The sequence shown here is derived from an EMBL/GenBank/DDBJ whole genome shotgun (WGS) entry which is preliminary data.</text>
</comment>
<dbReference type="Proteomes" id="UP000276133">
    <property type="component" value="Unassembled WGS sequence"/>
</dbReference>
<keyword evidence="2" id="KW-1185">Reference proteome</keyword>
<protein>
    <submittedName>
        <fullName evidence="1">Uncharacterized protein</fullName>
    </submittedName>
</protein>
<gene>
    <name evidence="1" type="ORF">BpHYR1_046326</name>
</gene>
<organism evidence="1 2">
    <name type="scientific">Brachionus plicatilis</name>
    <name type="common">Marine rotifer</name>
    <name type="synonym">Brachionus muelleri</name>
    <dbReference type="NCBI Taxonomy" id="10195"/>
    <lineage>
        <taxon>Eukaryota</taxon>
        <taxon>Metazoa</taxon>
        <taxon>Spiralia</taxon>
        <taxon>Gnathifera</taxon>
        <taxon>Rotifera</taxon>
        <taxon>Eurotatoria</taxon>
        <taxon>Monogononta</taxon>
        <taxon>Pseudotrocha</taxon>
        <taxon>Ploima</taxon>
        <taxon>Brachionidae</taxon>
        <taxon>Brachionus</taxon>
    </lineage>
</organism>
<dbReference type="AlphaFoldDB" id="A0A3M7QGP1"/>
<dbReference type="EMBL" id="REGN01006223">
    <property type="protein sequence ID" value="RNA10392.1"/>
    <property type="molecule type" value="Genomic_DNA"/>
</dbReference>
<sequence length="98" mass="11626">MIFYGQKIKFTDDFMFSKVHCQLKKVIKLRTSIIFNDKFFEEKLQKYDLYALQHRILEKILIKGPCYQEIFVKLINTTSLFIHQPIGILVSSPKTPKV</sequence>
<proteinExistence type="predicted"/>
<reference evidence="1 2" key="1">
    <citation type="journal article" date="2018" name="Sci. Rep.">
        <title>Genomic signatures of local adaptation to the degree of environmental predictability in rotifers.</title>
        <authorList>
            <person name="Franch-Gras L."/>
            <person name="Hahn C."/>
            <person name="Garcia-Roger E.M."/>
            <person name="Carmona M.J."/>
            <person name="Serra M."/>
            <person name="Gomez A."/>
        </authorList>
    </citation>
    <scope>NUCLEOTIDE SEQUENCE [LARGE SCALE GENOMIC DNA]</scope>
    <source>
        <strain evidence="1">HYR1</strain>
    </source>
</reference>
<accession>A0A3M7QGP1</accession>
<evidence type="ECO:0000313" key="2">
    <source>
        <dbReference type="Proteomes" id="UP000276133"/>
    </source>
</evidence>
<name>A0A3M7QGP1_BRAPC</name>
<evidence type="ECO:0000313" key="1">
    <source>
        <dbReference type="EMBL" id="RNA10392.1"/>
    </source>
</evidence>